<dbReference type="SUPFAM" id="SSF57716">
    <property type="entry name" value="Glucocorticoid receptor-like (DNA-binding domain)"/>
    <property type="match status" value="1"/>
</dbReference>
<feature type="domain" description="Nuclear receptor" evidence="9">
    <location>
        <begin position="6"/>
        <end position="85"/>
    </location>
</feature>
<dbReference type="Pfam" id="PF00105">
    <property type="entry name" value="zf-C4"/>
    <property type="match status" value="1"/>
</dbReference>
<keyword evidence="5" id="KW-0238">DNA-binding</keyword>
<protein>
    <recommendedName>
        <fullName evidence="9">Nuclear receptor domain-containing protein</fullName>
    </recommendedName>
</protein>
<dbReference type="GO" id="GO:0043565">
    <property type="term" value="F:sequence-specific DNA binding"/>
    <property type="evidence" value="ECO:0007669"/>
    <property type="project" value="InterPro"/>
</dbReference>
<evidence type="ECO:0000313" key="11">
    <source>
        <dbReference type="Proteomes" id="UP001328107"/>
    </source>
</evidence>
<dbReference type="AlphaFoldDB" id="A0AAN5C999"/>
<dbReference type="GO" id="GO:0008270">
    <property type="term" value="F:zinc ion binding"/>
    <property type="evidence" value="ECO:0007669"/>
    <property type="project" value="UniProtKB-KW"/>
</dbReference>
<evidence type="ECO:0000256" key="3">
    <source>
        <dbReference type="ARBA" id="ARBA00022833"/>
    </source>
</evidence>
<keyword evidence="7" id="KW-0675">Receptor</keyword>
<evidence type="ECO:0000259" key="9">
    <source>
        <dbReference type="PROSITE" id="PS51030"/>
    </source>
</evidence>
<dbReference type="PANTHER" id="PTHR46011:SF6">
    <property type="entry name" value="HIGH ZINC ACTIVATED NUCLEAR RECEPTOR PROTEIN"/>
    <property type="match status" value="1"/>
</dbReference>
<dbReference type="GO" id="GO:0003700">
    <property type="term" value="F:DNA-binding transcription factor activity"/>
    <property type="evidence" value="ECO:0007669"/>
    <property type="project" value="InterPro"/>
</dbReference>
<dbReference type="InterPro" id="IPR001628">
    <property type="entry name" value="Znf_hrmn_rcpt"/>
</dbReference>
<evidence type="ECO:0000256" key="8">
    <source>
        <dbReference type="ARBA" id="ARBA00023242"/>
    </source>
</evidence>
<dbReference type="Gene3D" id="3.30.50.10">
    <property type="entry name" value="Erythroid Transcription Factor GATA-1, subunit A"/>
    <property type="match status" value="1"/>
</dbReference>
<dbReference type="PROSITE" id="PS51030">
    <property type="entry name" value="NUCLEAR_REC_DBD_2"/>
    <property type="match status" value="1"/>
</dbReference>
<dbReference type="GO" id="GO:0005634">
    <property type="term" value="C:nucleus"/>
    <property type="evidence" value="ECO:0007669"/>
    <property type="project" value="TreeGrafter"/>
</dbReference>
<evidence type="ECO:0000256" key="6">
    <source>
        <dbReference type="ARBA" id="ARBA00023163"/>
    </source>
</evidence>
<dbReference type="PANTHER" id="PTHR46011">
    <property type="entry name" value="NUCLEAR HORMONE RECEPTOR FAMILY MEMBER NHR-86-RELATED"/>
    <property type="match status" value="1"/>
</dbReference>
<accession>A0AAN5C999</accession>
<dbReference type="Proteomes" id="UP001328107">
    <property type="component" value="Unassembled WGS sequence"/>
</dbReference>
<keyword evidence="8" id="KW-0539">Nucleus</keyword>
<keyword evidence="1" id="KW-0479">Metal-binding</keyword>
<gene>
    <name evidence="10" type="ORF">PMAYCL1PPCAC_05675</name>
</gene>
<evidence type="ECO:0000256" key="5">
    <source>
        <dbReference type="ARBA" id="ARBA00023125"/>
    </source>
</evidence>
<feature type="non-terminal residue" evidence="10">
    <location>
        <position position="1"/>
    </location>
</feature>
<keyword evidence="11" id="KW-1185">Reference proteome</keyword>
<keyword evidence="6" id="KW-0804">Transcription</keyword>
<dbReference type="SMART" id="SM00399">
    <property type="entry name" value="ZnF_C4"/>
    <property type="match status" value="1"/>
</dbReference>
<evidence type="ECO:0000256" key="1">
    <source>
        <dbReference type="ARBA" id="ARBA00022723"/>
    </source>
</evidence>
<reference evidence="11" key="1">
    <citation type="submission" date="2022-10" db="EMBL/GenBank/DDBJ databases">
        <title>Genome assembly of Pristionchus species.</title>
        <authorList>
            <person name="Yoshida K."/>
            <person name="Sommer R.J."/>
        </authorList>
    </citation>
    <scope>NUCLEOTIDE SEQUENCE [LARGE SCALE GENOMIC DNA]</scope>
    <source>
        <strain evidence="11">RS5460</strain>
    </source>
</reference>
<keyword evidence="4" id="KW-0805">Transcription regulation</keyword>
<name>A0AAN5C999_9BILA</name>
<proteinExistence type="predicted"/>
<sequence length="279" mass="31950">LAVFQPRKCLICSIPIAECHLGIDSCRACSVFYKRVLISHRTLKCKGSDDKCIKKEPTTSCRKCRFTRFAEVMSQAGQEESKDVIDEDDDDATDNVNAIKMDELLRLKFVDHNTFMLEQTSQFHTPLLDRIRSAYSIMCQARKSGEMATKPTRMSLTQGDYDGSNVQFLPATYSMVIPNSRLLVSSFYDFAGSSFPDFRDLSVENKVDCVTCALPMVALIDSEYRESHYFQNDPEILFQSYTTTISENSLEGFFDDCSSVQNSEEAIRYDRFRKRLQLY</sequence>
<evidence type="ECO:0000256" key="7">
    <source>
        <dbReference type="ARBA" id="ARBA00023170"/>
    </source>
</evidence>
<keyword evidence="3" id="KW-0862">Zinc</keyword>
<dbReference type="EMBL" id="BTRK01000002">
    <property type="protein sequence ID" value="GMR35480.1"/>
    <property type="molecule type" value="Genomic_DNA"/>
</dbReference>
<dbReference type="InterPro" id="IPR013088">
    <property type="entry name" value="Znf_NHR/GATA"/>
</dbReference>
<comment type="caution">
    <text evidence="10">The sequence shown here is derived from an EMBL/GenBank/DDBJ whole genome shotgun (WGS) entry which is preliminary data.</text>
</comment>
<evidence type="ECO:0000256" key="4">
    <source>
        <dbReference type="ARBA" id="ARBA00023015"/>
    </source>
</evidence>
<keyword evidence="2" id="KW-0863">Zinc-finger</keyword>
<evidence type="ECO:0000256" key="2">
    <source>
        <dbReference type="ARBA" id="ARBA00022771"/>
    </source>
</evidence>
<organism evidence="10 11">
    <name type="scientific">Pristionchus mayeri</name>
    <dbReference type="NCBI Taxonomy" id="1317129"/>
    <lineage>
        <taxon>Eukaryota</taxon>
        <taxon>Metazoa</taxon>
        <taxon>Ecdysozoa</taxon>
        <taxon>Nematoda</taxon>
        <taxon>Chromadorea</taxon>
        <taxon>Rhabditida</taxon>
        <taxon>Rhabditina</taxon>
        <taxon>Diplogasteromorpha</taxon>
        <taxon>Diplogasteroidea</taxon>
        <taxon>Neodiplogasteridae</taxon>
        <taxon>Pristionchus</taxon>
    </lineage>
</organism>
<evidence type="ECO:0000313" key="10">
    <source>
        <dbReference type="EMBL" id="GMR35480.1"/>
    </source>
</evidence>